<evidence type="ECO:0000313" key="2">
    <source>
        <dbReference type="Proteomes" id="UP000558089"/>
    </source>
</evidence>
<organism evidence="1 2">
    <name type="scientific">Flagellimonas chongwuensis</name>
    <dbReference type="NCBI Taxonomy" id="2697365"/>
    <lineage>
        <taxon>Bacteria</taxon>
        <taxon>Pseudomonadati</taxon>
        <taxon>Bacteroidota</taxon>
        <taxon>Flavobacteriia</taxon>
        <taxon>Flavobacteriales</taxon>
        <taxon>Flavobacteriaceae</taxon>
        <taxon>Flagellimonas</taxon>
    </lineage>
</organism>
<proteinExistence type="predicted"/>
<dbReference type="EMBL" id="WYET01000004">
    <property type="protein sequence ID" value="NVN18497.1"/>
    <property type="molecule type" value="Genomic_DNA"/>
</dbReference>
<evidence type="ECO:0000313" key="1">
    <source>
        <dbReference type="EMBL" id="NVN18497.1"/>
    </source>
</evidence>
<comment type="caution">
    <text evidence="1">The sequence shown here is derived from an EMBL/GenBank/DDBJ whole genome shotgun (WGS) entry which is preliminary data.</text>
</comment>
<reference evidence="1 2" key="1">
    <citation type="submission" date="2020-01" db="EMBL/GenBank/DDBJ databases">
        <title>Draft Genome Analysis of Muricauda sp. HICW Isolated from coastal seawater of PR China.</title>
        <authorList>
            <person name="Chen M.-X."/>
        </authorList>
    </citation>
    <scope>NUCLEOTIDE SEQUENCE [LARGE SCALE GENOMIC DNA]</scope>
    <source>
        <strain evidence="1 2">HICW</strain>
    </source>
</reference>
<keyword evidence="2" id="KW-1185">Reference proteome</keyword>
<dbReference type="RefSeq" id="WP_176620231.1">
    <property type="nucleotide sequence ID" value="NZ_WYET01000004.1"/>
</dbReference>
<accession>A0A850NMF0</accession>
<name>A0A850NMF0_9FLAO</name>
<protein>
    <submittedName>
        <fullName evidence="1">Uncharacterized protein</fullName>
    </submittedName>
</protein>
<sequence length="139" mass="15903">MKYKVLATDIKGEEFEGWLELEELQNTDDVSLSFLYSEKSVNQVARDYFTALCRIREELEKQGVSVVCNGASKDVYPSPMMRDMGDGDQAYRLKIGVPAQMTDVVNIFEVDKGNFIPSTVLEQEEFYQEWLKVKKSPVS</sequence>
<dbReference type="Proteomes" id="UP000558089">
    <property type="component" value="Unassembled WGS sequence"/>
</dbReference>
<dbReference type="AlphaFoldDB" id="A0A850NMF0"/>
<gene>
    <name evidence="1" type="ORF">GUA46_09095</name>
</gene>